<keyword evidence="1" id="KW-0472">Membrane</keyword>
<reference evidence="2 3" key="2">
    <citation type="submission" date="2018-11" db="EMBL/GenBank/DDBJ databases">
        <authorList>
            <consortium name="Pathogen Informatics"/>
        </authorList>
    </citation>
    <scope>NUCLEOTIDE SEQUENCE [LARGE SCALE GENOMIC DNA]</scope>
</reference>
<feature type="transmembrane region" description="Helical" evidence="1">
    <location>
        <begin position="28"/>
        <end position="48"/>
    </location>
</feature>
<proteinExistence type="predicted"/>
<organism evidence="4">
    <name type="scientific">Gongylonema pulchrum</name>
    <dbReference type="NCBI Taxonomy" id="637853"/>
    <lineage>
        <taxon>Eukaryota</taxon>
        <taxon>Metazoa</taxon>
        <taxon>Ecdysozoa</taxon>
        <taxon>Nematoda</taxon>
        <taxon>Chromadorea</taxon>
        <taxon>Rhabditida</taxon>
        <taxon>Spirurina</taxon>
        <taxon>Spiruromorpha</taxon>
        <taxon>Spiruroidea</taxon>
        <taxon>Gongylonematidae</taxon>
        <taxon>Gongylonema</taxon>
    </lineage>
</organism>
<reference evidence="4" key="1">
    <citation type="submission" date="2016-06" db="UniProtKB">
        <authorList>
            <consortium name="WormBaseParasite"/>
        </authorList>
    </citation>
    <scope>IDENTIFICATION</scope>
</reference>
<dbReference type="WBParaSite" id="GPUH_0001979101-mRNA-1">
    <property type="protein sequence ID" value="GPUH_0001979101-mRNA-1"/>
    <property type="gene ID" value="GPUH_0001979101"/>
</dbReference>
<name>A0A183EFM5_9BILA</name>
<evidence type="ECO:0000313" key="3">
    <source>
        <dbReference type="Proteomes" id="UP000271098"/>
    </source>
</evidence>
<sequence>MTSCRCTILVTLISMARSSISFHRTRSMSQAEVTSFYTIILIMFWYVLRSSRRFLTRAGRISATEAGEDPNEHKQVVGVSTKKDWRVAGDSAELKFGHRKGEIGDIRTCVTLHRDALNLSKDVAAETHVSFADDRAQYTADSRERVDCTVTKSSCVANVTNGLGGDMQSVGVSVAKA</sequence>
<keyword evidence="1" id="KW-0812">Transmembrane</keyword>
<keyword evidence="3" id="KW-1185">Reference proteome</keyword>
<keyword evidence="1" id="KW-1133">Transmembrane helix</keyword>
<evidence type="ECO:0000313" key="4">
    <source>
        <dbReference type="WBParaSite" id="GPUH_0001979101-mRNA-1"/>
    </source>
</evidence>
<evidence type="ECO:0000313" key="2">
    <source>
        <dbReference type="EMBL" id="VDN34527.1"/>
    </source>
</evidence>
<evidence type="ECO:0000256" key="1">
    <source>
        <dbReference type="SAM" id="Phobius"/>
    </source>
</evidence>
<protein>
    <submittedName>
        <fullName evidence="4">DUF3060 domain-containing protein</fullName>
    </submittedName>
</protein>
<dbReference type="Proteomes" id="UP000271098">
    <property type="component" value="Unassembled WGS sequence"/>
</dbReference>
<accession>A0A183EFM5</accession>
<gene>
    <name evidence="2" type="ORF">GPUH_LOCUS19766</name>
</gene>
<dbReference type="AlphaFoldDB" id="A0A183EFM5"/>
<dbReference type="EMBL" id="UYRT01089100">
    <property type="protein sequence ID" value="VDN34527.1"/>
    <property type="molecule type" value="Genomic_DNA"/>
</dbReference>